<feature type="compositionally biased region" description="Low complexity" evidence="1">
    <location>
        <begin position="273"/>
        <end position="285"/>
    </location>
</feature>
<dbReference type="WBParaSite" id="TTAC_0000121101-mRNA-1">
    <property type="protein sequence ID" value="TTAC_0000121101-mRNA-1"/>
    <property type="gene ID" value="TTAC_0000121101"/>
</dbReference>
<proteinExistence type="predicted"/>
<feature type="compositionally biased region" description="Gly residues" evidence="1">
    <location>
        <begin position="243"/>
        <end position="256"/>
    </location>
</feature>
<name>A0A0R3WKH2_HYDTA</name>
<protein>
    <submittedName>
        <fullName evidence="3 5">Uncharacterized protein</fullName>
    </submittedName>
</protein>
<reference evidence="5" key="1">
    <citation type="submission" date="2016-04" db="UniProtKB">
        <authorList>
            <consortium name="WormBaseParasite"/>
        </authorList>
    </citation>
    <scope>IDENTIFICATION</scope>
</reference>
<evidence type="ECO:0000313" key="4">
    <source>
        <dbReference type="Proteomes" id="UP000274429"/>
    </source>
</evidence>
<keyword evidence="4" id="KW-1185">Reference proteome</keyword>
<accession>A0A0R3WKH2</accession>
<evidence type="ECO:0000313" key="5">
    <source>
        <dbReference type="WBParaSite" id="TTAC_0000121101-mRNA-1"/>
    </source>
</evidence>
<evidence type="ECO:0000256" key="2">
    <source>
        <dbReference type="SAM" id="SignalP"/>
    </source>
</evidence>
<sequence>MVSSHCKWTVIPLFLLAFLLSILNGKGEEKEEEEEEEEVEHLSLQIEDVVEGLRQFSPELGNSHARKTCSKHFSPDGSPRPVVVAFVPAVLLCALVRICSQRRQLDFATVDGDLHGLEGGDTCTLGGGLLRRPHSLPAFENAGYKKGQSGGRGRNFLAIALRRSRSTEDVVPHPPTTMETLPMQPLKGVEAMMWSSGGGGGGGNSSHLLAEDVVLRGERGMQKRDSCSFQLAPMVRRSRSRSRGGGAGSGGGGGGSNAVNRMIMSCWSGDLSISSTTSSTNSPITRGEMEVEGEGEDDCDVCRQMRESALMMTSGDKAESSNIRSNRSHSSCSATSTPSTTSTSPFTQQSASLDRPTKVQTTVATRTMMVSESDVEFRQNGVEKWSCKTPTKISEDPLLDALKERTVQYDTHRKNFMLS</sequence>
<keyword evidence="2" id="KW-0732">Signal</keyword>
<gene>
    <name evidence="3" type="ORF">TTAC_LOCUS1212</name>
</gene>
<feature type="region of interest" description="Disordered" evidence="1">
    <location>
        <begin position="234"/>
        <end position="257"/>
    </location>
</feature>
<evidence type="ECO:0000313" key="3">
    <source>
        <dbReference type="EMBL" id="VDM17633.1"/>
    </source>
</evidence>
<dbReference type="AlphaFoldDB" id="A0A0R3WKH2"/>
<dbReference type="OrthoDB" id="6271187at2759"/>
<evidence type="ECO:0000256" key="1">
    <source>
        <dbReference type="SAM" id="MobiDB-lite"/>
    </source>
</evidence>
<feature type="region of interest" description="Disordered" evidence="1">
    <location>
        <begin position="312"/>
        <end position="357"/>
    </location>
</feature>
<dbReference type="Proteomes" id="UP000274429">
    <property type="component" value="Unassembled WGS sequence"/>
</dbReference>
<dbReference type="EMBL" id="UYWX01000218">
    <property type="protein sequence ID" value="VDM17633.1"/>
    <property type="molecule type" value="Genomic_DNA"/>
</dbReference>
<feature type="region of interest" description="Disordered" evidence="1">
    <location>
        <begin position="273"/>
        <end position="297"/>
    </location>
</feature>
<reference evidence="3 4" key="2">
    <citation type="submission" date="2018-11" db="EMBL/GenBank/DDBJ databases">
        <authorList>
            <consortium name="Pathogen Informatics"/>
        </authorList>
    </citation>
    <scope>NUCLEOTIDE SEQUENCE [LARGE SCALE GENOMIC DNA]</scope>
</reference>
<feature type="compositionally biased region" description="Low complexity" evidence="1">
    <location>
        <begin position="320"/>
        <end position="352"/>
    </location>
</feature>
<organism evidence="5">
    <name type="scientific">Hydatigena taeniaeformis</name>
    <name type="common">Feline tapeworm</name>
    <name type="synonym">Taenia taeniaeformis</name>
    <dbReference type="NCBI Taxonomy" id="6205"/>
    <lineage>
        <taxon>Eukaryota</taxon>
        <taxon>Metazoa</taxon>
        <taxon>Spiralia</taxon>
        <taxon>Lophotrochozoa</taxon>
        <taxon>Platyhelminthes</taxon>
        <taxon>Cestoda</taxon>
        <taxon>Eucestoda</taxon>
        <taxon>Cyclophyllidea</taxon>
        <taxon>Taeniidae</taxon>
        <taxon>Hydatigera</taxon>
    </lineage>
</organism>
<feature type="chain" id="PRO_5043132846" evidence="2">
    <location>
        <begin position="28"/>
        <end position="419"/>
    </location>
</feature>
<feature type="signal peptide" evidence="2">
    <location>
        <begin position="1"/>
        <end position="27"/>
    </location>
</feature>